<comment type="caution">
    <text evidence="18">The sequence shown here is derived from an EMBL/GenBank/DDBJ whole genome shotgun (WGS) entry which is preliminary data.</text>
</comment>
<dbReference type="InterPro" id="IPR050061">
    <property type="entry name" value="MurCDEF_pg_biosynth"/>
</dbReference>
<evidence type="ECO:0000256" key="4">
    <source>
        <dbReference type="ARBA" id="ARBA00022490"/>
    </source>
</evidence>
<dbReference type="PANTHER" id="PTHR43445">
    <property type="entry name" value="UDP-N-ACETYLMURAMATE--L-ALANINE LIGASE-RELATED"/>
    <property type="match status" value="1"/>
</dbReference>
<dbReference type="InterPro" id="IPR036615">
    <property type="entry name" value="Mur_ligase_C_dom_sf"/>
</dbReference>
<evidence type="ECO:0000256" key="6">
    <source>
        <dbReference type="ARBA" id="ARBA00022618"/>
    </source>
</evidence>
<feature type="binding site" evidence="14">
    <location>
        <begin position="123"/>
        <end position="129"/>
    </location>
    <ligand>
        <name>ATP</name>
        <dbReference type="ChEBI" id="CHEBI:30616"/>
    </ligand>
</feature>
<keyword evidence="9 14" id="KW-0133">Cell shape</keyword>
<keyword evidence="10 14" id="KW-0573">Peptidoglycan synthesis</keyword>
<dbReference type="InterPro" id="IPR013221">
    <property type="entry name" value="Mur_ligase_cen"/>
</dbReference>
<comment type="similarity">
    <text evidence="14">Belongs to the MurCDEF family.</text>
</comment>
<evidence type="ECO:0000256" key="8">
    <source>
        <dbReference type="ARBA" id="ARBA00022840"/>
    </source>
</evidence>
<evidence type="ECO:0000313" key="18">
    <source>
        <dbReference type="EMBL" id="MBE5036774.1"/>
    </source>
</evidence>
<sequence length="457" mass="49866">MAYYNSYNPKLLDGVKHIHFIGCGGSGMYPLIQILHTKGYTMSGSDVEETKITQSERAMGMQVTLEHDAANIQGADLIVYSAAIHEDNPELQAAHAHGVATVERSVLLGYVSRLYPHSIGVAGTHGKTTTTSMIVTMLELAGKDPAAVIGGKLPLIDGYGKAGSGNSIVIEACEYSETFLHLTPYIGVILNIDNDHLEYYGTMGRLKMAFQKFALLSRTVVFNLDDPNTLAVVNSIDRPVLSFGIEQEARFRAVNIREYRPGFYEFDVEELEAHFAHIRLGVPGYHNIYNALAMCCCVRPLGLQPEDAERAAENFKGSGRRFEIKGECNGAVIVDDYAHHPTELAATLKTAHEMGYKRVIAVHQPFTYSRTKSLMQDFADVLKTADQVVLLPIMGSREVDDGSVRSEDLAARIPGAVVVGGLDEAADWVKANAGEGDLVVCMSCGDLYKAADKMVEQ</sequence>
<comment type="catalytic activity">
    <reaction evidence="13 14">
        <text>UDP-N-acetyl-alpha-D-muramate + L-alanine + ATP = UDP-N-acetyl-alpha-D-muramoyl-L-alanine + ADP + phosphate + H(+)</text>
        <dbReference type="Rhea" id="RHEA:23372"/>
        <dbReference type="ChEBI" id="CHEBI:15378"/>
        <dbReference type="ChEBI" id="CHEBI:30616"/>
        <dbReference type="ChEBI" id="CHEBI:43474"/>
        <dbReference type="ChEBI" id="CHEBI:57972"/>
        <dbReference type="ChEBI" id="CHEBI:70757"/>
        <dbReference type="ChEBI" id="CHEBI:83898"/>
        <dbReference type="ChEBI" id="CHEBI:456216"/>
        <dbReference type="EC" id="6.3.2.8"/>
    </reaction>
</comment>
<dbReference type="SUPFAM" id="SSF53244">
    <property type="entry name" value="MurD-like peptide ligases, peptide-binding domain"/>
    <property type="match status" value="1"/>
</dbReference>
<organism evidence="18 19">
    <name type="scientific">Gemmiger gallinarum</name>
    <dbReference type="NCBI Taxonomy" id="2779354"/>
    <lineage>
        <taxon>Bacteria</taxon>
        <taxon>Bacillati</taxon>
        <taxon>Bacillota</taxon>
        <taxon>Clostridia</taxon>
        <taxon>Eubacteriales</taxon>
        <taxon>Gemmiger</taxon>
    </lineage>
</organism>
<evidence type="ECO:0000259" key="17">
    <source>
        <dbReference type="Pfam" id="PF08245"/>
    </source>
</evidence>
<evidence type="ECO:0000256" key="12">
    <source>
        <dbReference type="ARBA" id="ARBA00023316"/>
    </source>
</evidence>
<dbReference type="GO" id="GO:0008763">
    <property type="term" value="F:UDP-N-acetylmuramate-L-alanine ligase activity"/>
    <property type="evidence" value="ECO:0007669"/>
    <property type="project" value="UniProtKB-EC"/>
</dbReference>
<evidence type="ECO:0000256" key="2">
    <source>
        <dbReference type="ARBA" id="ARBA00004752"/>
    </source>
</evidence>
<feature type="domain" description="Mur ligase N-terminal catalytic" evidence="15">
    <location>
        <begin position="17"/>
        <end position="112"/>
    </location>
</feature>
<evidence type="ECO:0000259" key="16">
    <source>
        <dbReference type="Pfam" id="PF02875"/>
    </source>
</evidence>
<evidence type="ECO:0000259" key="15">
    <source>
        <dbReference type="Pfam" id="PF01225"/>
    </source>
</evidence>
<keyword evidence="4 14" id="KW-0963">Cytoplasm</keyword>
<dbReference type="NCBIfam" id="TIGR01082">
    <property type="entry name" value="murC"/>
    <property type="match status" value="1"/>
</dbReference>
<keyword evidence="5 14" id="KW-0436">Ligase</keyword>
<evidence type="ECO:0000256" key="5">
    <source>
        <dbReference type="ARBA" id="ARBA00022598"/>
    </source>
</evidence>
<dbReference type="Pfam" id="PF02875">
    <property type="entry name" value="Mur_ligase_C"/>
    <property type="match status" value="1"/>
</dbReference>
<dbReference type="Gene3D" id="3.40.1190.10">
    <property type="entry name" value="Mur-like, catalytic domain"/>
    <property type="match status" value="1"/>
</dbReference>
<comment type="function">
    <text evidence="14">Cell wall formation.</text>
</comment>
<dbReference type="InterPro" id="IPR004101">
    <property type="entry name" value="Mur_ligase_C"/>
</dbReference>
<accession>A0ABR9R0Z4</accession>
<evidence type="ECO:0000256" key="13">
    <source>
        <dbReference type="ARBA" id="ARBA00047833"/>
    </source>
</evidence>
<dbReference type="SUPFAM" id="SSF53623">
    <property type="entry name" value="MurD-like peptide ligases, catalytic domain"/>
    <property type="match status" value="1"/>
</dbReference>
<keyword evidence="19" id="KW-1185">Reference proteome</keyword>
<keyword evidence="11 14" id="KW-0131">Cell cycle</keyword>
<dbReference type="RefSeq" id="WP_193500058.1">
    <property type="nucleotide sequence ID" value="NZ_JADCKC010000001.1"/>
</dbReference>
<evidence type="ECO:0000256" key="1">
    <source>
        <dbReference type="ARBA" id="ARBA00004496"/>
    </source>
</evidence>
<evidence type="ECO:0000256" key="3">
    <source>
        <dbReference type="ARBA" id="ARBA00012211"/>
    </source>
</evidence>
<evidence type="ECO:0000313" key="19">
    <source>
        <dbReference type="Proteomes" id="UP000768567"/>
    </source>
</evidence>
<evidence type="ECO:0000256" key="11">
    <source>
        <dbReference type="ARBA" id="ARBA00023306"/>
    </source>
</evidence>
<evidence type="ECO:0000256" key="9">
    <source>
        <dbReference type="ARBA" id="ARBA00022960"/>
    </source>
</evidence>
<keyword evidence="12 14" id="KW-0961">Cell wall biogenesis/degradation</keyword>
<proteinExistence type="inferred from homology"/>
<evidence type="ECO:0000256" key="10">
    <source>
        <dbReference type="ARBA" id="ARBA00022984"/>
    </source>
</evidence>
<dbReference type="InterPro" id="IPR036565">
    <property type="entry name" value="Mur-like_cat_sf"/>
</dbReference>
<evidence type="ECO:0000256" key="14">
    <source>
        <dbReference type="HAMAP-Rule" id="MF_00046"/>
    </source>
</evidence>
<keyword evidence="8 14" id="KW-0067">ATP-binding</keyword>
<dbReference type="PANTHER" id="PTHR43445:SF3">
    <property type="entry name" value="UDP-N-ACETYLMURAMATE--L-ALANINE LIGASE"/>
    <property type="match status" value="1"/>
</dbReference>
<dbReference type="HAMAP" id="MF_00046">
    <property type="entry name" value="MurC"/>
    <property type="match status" value="1"/>
</dbReference>
<dbReference type="Pfam" id="PF08245">
    <property type="entry name" value="Mur_ligase_M"/>
    <property type="match status" value="1"/>
</dbReference>
<dbReference type="InterPro" id="IPR000713">
    <property type="entry name" value="Mur_ligase_N"/>
</dbReference>
<protein>
    <recommendedName>
        <fullName evidence="3 14">UDP-N-acetylmuramate--L-alanine ligase</fullName>
        <ecNumber evidence="3 14">6.3.2.8</ecNumber>
    </recommendedName>
    <alternativeName>
        <fullName evidence="14">UDP-N-acetylmuramoyl-L-alanine synthetase</fullName>
    </alternativeName>
</protein>
<dbReference type="InterPro" id="IPR005758">
    <property type="entry name" value="UDP-N-AcMur_Ala_ligase_MurC"/>
</dbReference>
<dbReference type="SUPFAM" id="SSF51984">
    <property type="entry name" value="MurCD N-terminal domain"/>
    <property type="match status" value="1"/>
</dbReference>
<feature type="domain" description="Mur ligase C-terminal" evidence="16">
    <location>
        <begin position="320"/>
        <end position="444"/>
    </location>
</feature>
<evidence type="ECO:0000256" key="7">
    <source>
        <dbReference type="ARBA" id="ARBA00022741"/>
    </source>
</evidence>
<feature type="domain" description="Mur ligase central" evidence="17">
    <location>
        <begin position="121"/>
        <end position="297"/>
    </location>
</feature>
<name>A0ABR9R0Z4_9FIRM</name>
<dbReference type="Gene3D" id="3.40.50.720">
    <property type="entry name" value="NAD(P)-binding Rossmann-like Domain"/>
    <property type="match status" value="1"/>
</dbReference>
<comment type="pathway">
    <text evidence="2 14">Cell wall biogenesis; peptidoglycan biosynthesis.</text>
</comment>
<dbReference type="Pfam" id="PF01225">
    <property type="entry name" value="Mur_ligase"/>
    <property type="match status" value="1"/>
</dbReference>
<dbReference type="Gene3D" id="3.90.190.20">
    <property type="entry name" value="Mur ligase, C-terminal domain"/>
    <property type="match status" value="1"/>
</dbReference>
<dbReference type="EMBL" id="JADCKC010000001">
    <property type="protein sequence ID" value="MBE5036774.1"/>
    <property type="molecule type" value="Genomic_DNA"/>
</dbReference>
<reference evidence="18 19" key="1">
    <citation type="submission" date="2020-10" db="EMBL/GenBank/DDBJ databases">
        <title>ChiBAC.</title>
        <authorList>
            <person name="Zenner C."/>
            <person name="Hitch T.C.A."/>
            <person name="Clavel T."/>
        </authorList>
    </citation>
    <scope>NUCLEOTIDE SEQUENCE [LARGE SCALE GENOMIC DNA]</scope>
    <source>
        <strain evidence="18 19">DSM 109015</strain>
    </source>
</reference>
<comment type="subcellular location">
    <subcellularLocation>
        <location evidence="1 14">Cytoplasm</location>
    </subcellularLocation>
</comment>
<keyword evidence="7 14" id="KW-0547">Nucleotide-binding</keyword>
<keyword evidence="6 14" id="KW-0132">Cell division</keyword>
<dbReference type="EC" id="6.3.2.8" evidence="3 14"/>
<dbReference type="Proteomes" id="UP000768567">
    <property type="component" value="Unassembled WGS sequence"/>
</dbReference>
<gene>
    <name evidence="14 18" type="primary">murC</name>
    <name evidence="18" type="ORF">INF35_03100</name>
</gene>